<dbReference type="PANTHER" id="PTHR43807:SF20">
    <property type="entry name" value="FI04487P"/>
    <property type="match status" value="1"/>
</dbReference>
<keyword evidence="9" id="KW-1185">Reference proteome</keyword>
<comment type="cofactor">
    <cofactor evidence="1">
        <name>pyridoxal 5'-phosphate</name>
        <dbReference type="ChEBI" id="CHEBI:597326"/>
    </cofactor>
</comment>
<evidence type="ECO:0000256" key="3">
    <source>
        <dbReference type="ARBA" id="ARBA00022576"/>
    </source>
</evidence>
<keyword evidence="5" id="KW-0663">Pyridoxal phosphate</keyword>
<accession>A0ABM1VPW1</accession>
<dbReference type="Gene3D" id="3.40.640.10">
    <property type="entry name" value="Type I PLP-dependent aspartate aminotransferase-like (Major domain)"/>
    <property type="match status" value="1"/>
</dbReference>
<keyword evidence="3" id="KW-0032">Aminotransferase</keyword>
<dbReference type="PANTHER" id="PTHR43807">
    <property type="entry name" value="FI04487P"/>
    <property type="match status" value="1"/>
</dbReference>
<dbReference type="InterPro" id="IPR051326">
    <property type="entry name" value="Kynurenine-oxoglutarate_AT"/>
</dbReference>
<dbReference type="RefSeq" id="XP_035824453.1">
    <property type="nucleotide sequence ID" value="XM_035968560.1"/>
</dbReference>
<protein>
    <recommendedName>
        <fullName evidence="2">kynurenine--oxoglutarate transaminase</fullName>
        <ecNumber evidence="2">2.6.1.7</ecNumber>
    </recommendedName>
</protein>
<keyword evidence="4" id="KW-0808">Transferase</keyword>
<sequence>MKGLSHLLLCVRSSTCARVASNLSQFEKVALGSVSAATSFQTRKMSSQKFQVTKRLQGTEKNVWVDISKMAVENKALNLGQGFPDFMAPADIVNCLKEVVSSSDLMTHQYARSFGLPRLVNALAKIYEPHLGRPVDPMTEVLVTVGAYGSLYCVIQGLVNPGDEVIIIEPFFDCYKPMVTGAGGVPVFVPLRPSKEGTVTSSGDWKLDPEELASKFNEKTKLIIVNTPNNPLGKVFTRDELTMIADLCKKHDVACVADEVYEWMLYDGNKHIKMASLPDMWERTVTIGSAGKTFSVTGWKTGWCVGPKHLVHCAMVVHQNCTYNCPTPIQEAVARGLELEMSRVGSPDSYLTSLSEELRPKRDFLAGQLEAAGMRPVVPEGGYFMLADYSNIKTDVPDGEEAKDFRFVKWLTVNKKLTVIPPSAFYCDEHRHMVENYIRFCFIKEDSTLEKASKILQGFKG</sequence>
<evidence type="ECO:0000256" key="1">
    <source>
        <dbReference type="ARBA" id="ARBA00001933"/>
    </source>
</evidence>
<dbReference type="InterPro" id="IPR015421">
    <property type="entry name" value="PyrdxlP-dep_Trfase_major"/>
</dbReference>
<gene>
    <name evidence="10" type="primary">LOC101857372</name>
</gene>
<dbReference type="InterPro" id="IPR015422">
    <property type="entry name" value="PyrdxlP-dep_Trfase_small"/>
</dbReference>
<name>A0ABM1VPW1_APLCA</name>
<dbReference type="SUPFAM" id="SSF53383">
    <property type="entry name" value="PLP-dependent transferases"/>
    <property type="match status" value="1"/>
</dbReference>
<evidence type="ECO:0000313" key="10">
    <source>
        <dbReference type="RefSeq" id="XP_035824453.1"/>
    </source>
</evidence>
<dbReference type="Gene3D" id="3.90.1150.10">
    <property type="entry name" value="Aspartate Aminotransferase, domain 1"/>
    <property type="match status" value="1"/>
</dbReference>
<evidence type="ECO:0000256" key="6">
    <source>
        <dbReference type="ARBA" id="ARBA00024016"/>
    </source>
</evidence>
<evidence type="ECO:0000256" key="7">
    <source>
        <dbReference type="SAM" id="SignalP"/>
    </source>
</evidence>
<comment type="pathway">
    <text evidence="6">Amino-acid degradation; L-kynurenine degradation; kynurenate from L-kynurenine: step 1/2.</text>
</comment>
<feature type="signal peptide" evidence="7">
    <location>
        <begin position="1"/>
        <end position="16"/>
    </location>
</feature>
<dbReference type="InterPro" id="IPR004839">
    <property type="entry name" value="Aminotransferase_I/II_large"/>
</dbReference>
<dbReference type="CDD" id="cd00609">
    <property type="entry name" value="AAT_like"/>
    <property type="match status" value="1"/>
</dbReference>
<proteinExistence type="predicted"/>
<evidence type="ECO:0000256" key="5">
    <source>
        <dbReference type="ARBA" id="ARBA00022898"/>
    </source>
</evidence>
<evidence type="ECO:0000313" key="9">
    <source>
        <dbReference type="Proteomes" id="UP000694888"/>
    </source>
</evidence>
<reference evidence="10" key="1">
    <citation type="submission" date="2025-08" db="UniProtKB">
        <authorList>
            <consortium name="RefSeq"/>
        </authorList>
    </citation>
    <scope>IDENTIFICATION</scope>
</reference>
<feature type="domain" description="Aminotransferase class I/classII large" evidence="8">
    <location>
        <begin position="76"/>
        <end position="452"/>
    </location>
</feature>
<dbReference type="GeneID" id="101857372"/>
<organism evidence="9 10">
    <name type="scientific">Aplysia californica</name>
    <name type="common">California sea hare</name>
    <dbReference type="NCBI Taxonomy" id="6500"/>
    <lineage>
        <taxon>Eukaryota</taxon>
        <taxon>Metazoa</taxon>
        <taxon>Spiralia</taxon>
        <taxon>Lophotrochozoa</taxon>
        <taxon>Mollusca</taxon>
        <taxon>Gastropoda</taxon>
        <taxon>Heterobranchia</taxon>
        <taxon>Euthyneura</taxon>
        <taxon>Tectipleura</taxon>
        <taxon>Aplysiida</taxon>
        <taxon>Aplysioidea</taxon>
        <taxon>Aplysiidae</taxon>
        <taxon>Aplysia</taxon>
    </lineage>
</organism>
<dbReference type="Proteomes" id="UP000694888">
    <property type="component" value="Unplaced"/>
</dbReference>
<feature type="chain" id="PRO_5046962810" description="kynurenine--oxoglutarate transaminase" evidence="7">
    <location>
        <begin position="17"/>
        <end position="461"/>
    </location>
</feature>
<dbReference type="InterPro" id="IPR015424">
    <property type="entry name" value="PyrdxlP-dep_Trfase"/>
</dbReference>
<dbReference type="Pfam" id="PF00155">
    <property type="entry name" value="Aminotran_1_2"/>
    <property type="match status" value="1"/>
</dbReference>
<keyword evidence="7" id="KW-0732">Signal</keyword>
<evidence type="ECO:0000256" key="4">
    <source>
        <dbReference type="ARBA" id="ARBA00022679"/>
    </source>
</evidence>
<evidence type="ECO:0000256" key="2">
    <source>
        <dbReference type="ARBA" id="ARBA00012751"/>
    </source>
</evidence>
<dbReference type="EC" id="2.6.1.7" evidence="2"/>
<evidence type="ECO:0000259" key="8">
    <source>
        <dbReference type="Pfam" id="PF00155"/>
    </source>
</evidence>